<dbReference type="EMBL" id="AP023322">
    <property type="protein sequence ID" value="BCI64212.1"/>
    <property type="molecule type" value="Genomic_DNA"/>
</dbReference>
<dbReference type="InterPro" id="IPR006104">
    <property type="entry name" value="Glyco_hydro_2_N"/>
</dbReference>
<feature type="domain" description="DUF4982" evidence="8">
    <location>
        <begin position="610"/>
        <end position="661"/>
    </location>
</feature>
<dbReference type="InterPro" id="IPR013783">
    <property type="entry name" value="Ig-like_fold"/>
</dbReference>
<proteinExistence type="inferred from homology"/>
<feature type="domain" description="Glycosyl hydrolases family 2 sugar binding" evidence="7">
    <location>
        <begin position="64"/>
        <end position="165"/>
    </location>
</feature>
<dbReference type="InterPro" id="IPR006102">
    <property type="entry name" value="Ig-like_GH2"/>
</dbReference>
<dbReference type="KEGG" id="copr:Cop2CBH44_25650"/>
<dbReference type="GO" id="GO:0005975">
    <property type="term" value="P:carbohydrate metabolic process"/>
    <property type="evidence" value="ECO:0007669"/>
    <property type="project" value="InterPro"/>
</dbReference>
<evidence type="ECO:0000256" key="2">
    <source>
        <dbReference type="ARBA" id="ARBA00022801"/>
    </source>
</evidence>
<dbReference type="Gene3D" id="2.60.120.260">
    <property type="entry name" value="Galactose-binding domain-like"/>
    <property type="match status" value="1"/>
</dbReference>
<dbReference type="InterPro" id="IPR006101">
    <property type="entry name" value="Glyco_hydro_2"/>
</dbReference>
<dbReference type="InterPro" id="IPR051913">
    <property type="entry name" value="GH2_Domain-Containing"/>
</dbReference>
<comment type="similarity">
    <text evidence="1">Belongs to the glycosyl hydrolase 2 family.</text>
</comment>
<sequence length="676" mass="77846">MKTIKLFIFFIFITFASQAARRDILINDNWMFRFAHQVSHKSERRVDLPHTWNAKDALAGIPDYYRGTANYTRVLKIPEGWKGKRLFLRFEGANTVTDVFINQRHIGEHRGGYGAFVFEITDWVEYGKDNQLQVSVSNALHLDVMPLVGDFNFYGGIYRDVHLLVTEETCISPLDYASPGVYLIQESVSLQRADVKARIAVSGLAVNNVNLNVRVYDGKKVVKEAVQPVEVKPSDVMYVDVPIIIDTPHLWNGRQDPFMYRVEVTLSKGDRILDKVEQPLGLRFFELDADKGFSLNGRPLRLHGVCRHQDRIEVGNALRPEHHIEDAALIAEVGANAIRLAHYPQATMIYNLMDKYGLVVWAEIPFVGPGGYQDQGFVNTPSFCQNGKEQLIELIRQHYNHPSICFWGLFNELKTPADNPLEYVRELNELAHKEDPTRIITSASNLNDDNELNRVTDAICWNKYFGWYGGNPDDLGAWADKVHSAYPRLKIGISEYGAGASIYHQQDSLKKVVPTGWWHPENWQTYYHMKSWEQISERPFIWGSFVWAFFDFGAAHRTEGDRPGINDKGLVTFDRKVKKDAFYYYKANWDKDNKFVYIAERRCKNRVNPQVDIMVFTNLPEASLWVNGQYMGKAKADKWATVRWENMNLIPGANRIEVKSVDKKKEYSDTVEWILQ</sequence>
<dbReference type="GO" id="GO:0004553">
    <property type="term" value="F:hydrolase activity, hydrolyzing O-glycosyl compounds"/>
    <property type="evidence" value="ECO:0007669"/>
    <property type="project" value="InterPro"/>
</dbReference>
<dbReference type="Gene3D" id="3.20.20.80">
    <property type="entry name" value="Glycosidases"/>
    <property type="match status" value="1"/>
</dbReference>
<keyword evidence="2" id="KW-0378">Hydrolase</keyword>
<evidence type="ECO:0000259" key="7">
    <source>
        <dbReference type="Pfam" id="PF02837"/>
    </source>
</evidence>
<feature type="domain" description="Glycoside hydrolase family 2 immunoglobulin-like beta-sandwich" evidence="5">
    <location>
        <begin position="188"/>
        <end position="283"/>
    </location>
</feature>
<keyword evidence="10" id="KW-1185">Reference proteome</keyword>
<accession>A0A7G1HZD8</accession>
<evidence type="ECO:0000256" key="4">
    <source>
        <dbReference type="SAM" id="SignalP"/>
    </source>
</evidence>
<name>A0A7G1HZD8_9BACT</name>
<dbReference type="Pfam" id="PF00703">
    <property type="entry name" value="Glyco_hydro_2"/>
    <property type="match status" value="1"/>
</dbReference>
<evidence type="ECO:0000259" key="8">
    <source>
        <dbReference type="Pfam" id="PF16355"/>
    </source>
</evidence>
<organism evidence="9 10">
    <name type="scientific">Coprobacter secundus subsp. similis</name>
    <dbReference type="NCBI Taxonomy" id="2751153"/>
    <lineage>
        <taxon>Bacteria</taxon>
        <taxon>Pseudomonadati</taxon>
        <taxon>Bacteroidota</taxon>
        <taxon>Bacteroidia</taxon>
        <taxon>Bacteroidales</taxon>
        <taxon>Barnesiellaceae</taxon>
        <taxon>Coprobacter</taxon>
    </lineage>
</organism>
<protein>
    <submittedName>
        <fullName evidence="9">Beta-galactosidase</fullName>
    </submittedName>
</protein>
<keyword evidence="3" id="KW-0326">Glycosidase</keyword>
<evidence type="ECO:0000259" key="6">
    <source>
        <dbReference type="Pfam" id="PF02836"/>
    </source>
</evidence>
<dbReference type="InterPro" id="IPR006103">
    <property type="entry name" value="Glyco_hydro_2_cat"/>
</dbReference>
<dbReference type="PANTHER" id="PTHR42732">
    <property type="entry name" value="BETA-GALACTOSIDASE"/>
    <property type="match status" value="1"/>
</dbReference>
<dbReference type="Pfam" id="PF02837">
    <property type="entry name" value="Glyco_hydro_2_N"/>
    <property type="match status" value="1"/>
</dbReference>
<dbReference type="Pfam" id="PF16355">
    <property type="entry name" value="DUF4982"/>
    <property type="match status" value="1"/>
</dbReference>
<feature type="signal peptide" evidence="4">
    <location>
        <begin position="1"/>
        <end position="19"/>
    </location>
</feature>
<dbReference type="InterPro" id="IPR008979">
    <property type="entry name" value="Galactose-bd-like_sf"/>
</dbReference>
<feature type="domain" description="Glycoside hydrolase family 2 catalytic" evidence="6">
    <location>
        <begin position="290"/>
        <end position="587"/>
    </location>
</feature>
<dbReference type="PRINTS" id="PR00132">
    <property type="entry name" value="GLHYDRLASE2"/>
</dbReference>
<evidence type="ECO:0000313" key="10">
    <source>
        <dbReference type="Proteomes" id="UP000594042"/>
    </source>
</evidence>
<dbReference type="InterPro" id="IPR032311">
    <property type="entry name" value="DUF4982"/>
</dbReference>
<reference evidence="10" key="1">
    <citation type="submission" date="2020-07" db="EMBL/GenBank/DDBJ databases">
        <title>Complete genome sequencing of Coprobacter sp. strain 2CBH44.</title>
        <authorList>
            <person name="Sakamoto M."/>
            <person name="Murakami T."/>
            <person name="Mori H."/>
        </authorList>
    </citation>
    <scope>NUCLEOTIDE SEQUENCE [LARGE SCALE GENOMIC DNA]</scope>
    <source>
        <strain evidence="10">2CBH44</strain>
    </source>
</reference>
<evidence type="ECO:0000313" key="9">
    <source>
        <dbReference type="EMBL" id="BCI64212.1"/>
    </source>
</evidence>
<dbReference type="SUPFAM" id="SSF49303">
    <property type="entry name" value="beta-Galactosidase/glucuronidase domain"/>
    <property type="match status" value="1"/>
</dbReference>
<feature type="chain" id="PRO_5028799717" evidence="4">
    <location>
        <begin position="20"/>
        <end position="676"/>
    </location>
</feature>
<dbReference type="Proteomes" id="UP000594042">
    <property type="component" value="Chromosome"/>
</dbReference>
<dbReference type="Pfam" id="PF02836">
    <property type="entry name" value="Glyco_hydro_2_C"/>
    <property type="match status" value="1"/>
</dbReference>
<dbReference type="SUPFAM" id="SSF51445">
    <property type="entry name" value="(Trans)glycosidases"/>
    <property type="match status" value="1"/>
</dbReference>
<keyword evidence="4" id="KW-0732">Signal</keyword>
<gene>
    <name evidence="9" type="ORF">Cop2CBH44_25650</name>
</gene>
<dbReference type="InterPro" id="IPR036156">
    <property type="entry name" value="Beta-gal/glucu_dom_sf"/>
</dbReference>
<dbReference type="Gene3D" id="2.60.40.10">
    <property type="entry name" value="Immunoglobulins"/>
    <property type="match status" value="2"/>
</dbReference>
<dbReference type="InterPro" id="IPR017853">
    <property type="entry name" value="GH"/>
</dbReference>
<dbReference type="RefSeq" id="WP_021930266.1">
    <property type="nucleotide sequence ID" value="NZ_AP023322.1"/>
</dbReference>
<evidence type="ECO:0000256" key="1">
    <source>
        <dbReference type="ARBA" id="ARBA00007401"/>
    </source>
</evidence>
<evidence type="ECO:0000256" key="3">
    <source>
        <dbReference type="ARBA" id="ARBA00023295"/>
    </source>
</evidence>
<dbReference type="PANTHER" id="PTHR42732:SF1">
    <property type="entry name" value="BETA-MANNOSIDASE"/>
    <property type="match status" value="1"/>
</dbReference>
<dbReference type="SUPFAM" id="SSF49785">
    <property type="entry name" value="Galactose-binding domain-like"/>
    <property type="match status" value="1"/>
</dbReference>
<dbReference type="AlphaFoldDB" id="A0A7G1HZD8"/>
<evidence type="ECO:0000259" key="5">
    <source>
        <dbReference type="Pfam" id="PF00703"/>
    </source>
</evidence>